<dbReference type="Pfam" id="PF03492">
    <property type="entry name" value="Methyltransf_7"/>
    <property type="match status" value="1"/>
</dbReference>
<sequence>MSTESSCVQVPHMNGGAGDSSYAHNATAPLKVMMKAKPIMEESIRKMFERIIPSPSCFRIADLGCSSGVHALIAASNIMDTIGMVAKEAMKSSNTNINEKPPAFQVFLNDLFGNDFNTLFKLIPGFLKEKRKTGGPCFFNATPGSFYGRLFPSQSIHLFFSSFAIHWLAQAPKDIKGEIQLPINERSNVYLTSKAPPSYKDQFKKDLQLFLRSRSEEIVPGGAMLLTLIGRYDTPDFISPSSIFRQVIVDMALENIIEMSKLESLRLPAYHPTAKEILEMIEEEGSFKIESLESLRLCWDGSNLNEDGDDNDLYSLVDVRKRGVFLTRYIRSVFEPLLKAQLGEGLMDELFLRFQNKVVQFMDRLEYPILVLSLFAN</sequence>
<dbReference type="SUPFAM" id="SSF53335">
    <property type="entry name" value="S-adenosyl-L-methionine-dependent methyltransferases"/>
    <property type="match status" value="1"/>
</dbReference>
<dbReference type="GO" id="GO:0046872">
    <property type="term" value="F:metal ion binding"/>
    <property type="evidence" value="ECO:0007669"/>
    <property type="project" value="UniProtKB-KW"/>
</dbReference>
<gene>
    <name evidence="6" type="ORF">CEPIT_LOCUS11254</name>
</gene>
<dbReference type="GO" id="GO:0032259">
    <property type="term" value="P:methylation"/>
    <property type="evidence" value="ECO:0007669"/>
    <property type="project" value="UniProtKB-KW"/>
</dbReference>
<dbReference type="InterPro" id="IPR029063">
    <property type="entry name" value="SAM-dependent_MTases_sf"/>
</dbReference>
<keyword evidence="4" id="KW-0479">Metal-binding</keyword>
<accession>A0AAV0D261</accession>
<organism evidence="6 7">
    <name type="scientific">Cuscuta epithymum</name>
    <dbReference type="NCBI Taxonomy" id="186058"/>
    <lineage>
        <taxon>Eukaryota</taxon>
        <taxon>Viridiplantae</taxon>
        <taxon>Streptophyta</taxon>
        <taxon>Embryophyta</taxon>
        <taxon>Tracheophyta</taxon>
        <taxon>Spermatophyta</taxon>
        <taxon>Magnoliopsida</taxon>
        <taxon>eudicotyledons</taxon>
        <taxon>Gunneridae</taxon>
        <taxon>Pentapetalae</taxon>
        <taxon>asterids</taxon>
        <taxon>lamiids</taxon>
        <taxon>Solanales</taxon>
        <taxon>Convolvulaceae</taxon>
        <taxon>Cuscuteae</taxon>
        <taxon>Cuscuta</taxon>
        <taxon>Cuscuta subgen. Cuscuta</taxon>
    </lineage>
</organism>
<dbReference type="InterPro" id="IPR042086">
    <property type="entry name" value="MeTrfase_capping"/>
</dbReference>
<evidence type="ECO:0000256" key="2">
    <source>
        <dbReference type="ARBA" id="ARBA00022603"/>
    </source>
</evidence>
<dbReference type="Gene3D" id="3.40.50.150">
    <property type="entry name" value="Vaccinia Virus protein VP39"/>
    <property type="match status" value="1"/>
</dbReference>
<dbReference type="EMBL" id="CAMAPF010000064">
    <property type="protein sequence ID" value="CAH9090421.1"/>
    <property type="molecule type" value="Genomic_DNA"/>
</dbReference>
<dbReference type="PANTHER" id="PTHR31009">
    <property type="entry name" value="S-ADENOSYL-L-METHIONINE:CARBOXYL METHYLTRANSFERASE FAMILY PROTEIN"/>
    <property type="match status" value="1"/>
</dbReference>
<proteinExistence type="inferred from homology"/>
<keyword evidence="7" id="KW-1185">Reference proteome</keyword>
<dbReference type="InterPro" id="IPR005299">
    <property type="entry name" value="MeTrfase_7"/>
</dbReference>
<dbReference type="GO" id="GO:0008168">
    <property type="term" value="F:methyltransferase activity"/>
    <property type="evidence" value="ECO:0007669"/>
    <property type="project" value="UniProtKB-KW"/>
</dbReference>
<dbReference type="AlphaFoldDB" id="A0AAV0D261"/>
<comment type="caution">
    <text evidence="6">The sequence shown here is derived from an EMBL/GenBank/DDBJ whole genome shotgun (WGS) entry which is preliminary data.</text>
</comment>
<reference evidence="6" key="1">
    <citation type="submission" date="2022-07" db="EMBL/GenBank/DDBJ databases">
        <authorList>
            <person name="Macas J."/>
            <person name="Novak P."/>
            <person name="Neumann P."/>
        </authorList>
    </citation>
    <scope>NUCLEOTIDE SEQUENCE</scope>
</reference>
<evidence type="ECO:0000313" key="7">
    <source>
        <dbReference type="Proteomes" id="UP001152523"/>
    </source>
</evidence>
<evidence type="ECO:0000256" key="5">
    <source>
        <dbReference type="ARBA" id="ARBA00022842"/>
    </source>
</evidence>
<evidence type="ECO:0000256" key="4">
    <source>
        <dbReference type="ARBA" id="ARBA00022723"/>
    </source>
</evidence>
<evidence type="ECO:0000256" key="3">
    <source>
        <dbReference type="ARBA" id="ARBA00022679"/>
    </source>
</evidence>
<comment type="similarity">
    <text evidence="1">Belongs to the methyltransferase superfamily. Type-7 methyltransferase family.</text>
</comment>
<evidence type="ECO:0000256" key="1">
    <source>
        <dbReference type="ARBA" id="ARBA00007967"/>
    </source>
</evidence>
<name>A0AAV0D261_9ASTE</name>
<keyword evidence="3" id="KW-0808">Transferase</keyword>
<keyword evidence="2" id="KW-0489">Methyltransferase</keyword>
<protein>
    <submittedName>
        <fullName evidence="6">Uncharacterized protein</fullName>
    </submittedName>
</protein>
<keyword evidence="5" id="KW-0460">Magnesium</keyword>
<evidence type="ECO:0000313" key="6">
    <source>
        <dbReference type="EMBL" id="CAH9090421.1"/>
    </source>
</evidence>
<dbReference type="Proteomes" id="UP001152523">
    <property type="component" value="Unassembled WGS sequence"/>
</dbReference>
<dbReference type="Gene3D" id="1.10.1200.270">
    <property type="entry name" value="Methyltransferase, alpha-helical capping domain"/>
    <property type="match status" value="1"/>
</dbReference>